<gene>
    <name evidence="8" type="ORF">ABB05_10835</name>
</gene>
<feature type="transmembrane region" description="Helical" evidence="6">
    <location>
        <begin position="351"/>
        <end position="370"/>
    </location>
</feature>
<comment type="subcellular location">
    <subcellularLocation>
        <location evidence="1">Cell membrane</location>
        <topology evidence="1">Multi-pass membrane protein</topology>
    </subcellularLocation>
</comment>
<dbReference type="InterPro" id="IPR020846">
    <property type="entry name" value="MFS_dom"/>
</dbReference>
<evidence type="ECO:0000256" key="4">
    <source>
        <dbReference type="ARBA" id="ARBA00022989"/>
    </source>
</evidence>
<dbReference type="InterPro" id="IPR011701">
    <property type="entry name" value="MFS"/>
</dbReference>
<dbReference type="SUPFAM" id="SSF103473">
    <property type="entry name" value="MFS general substrate transporter"/>
    <property type="match status" value="1"/>
</dbReference>
<dbReference type="RefSeq" id="WP_064468107.1">
    <property type="nucleotide sequence ID" value="NZ_LDJR01000046.1"/>
</dbReference>
<keyword evidence="2" id="KW-0813">Transport</keyword>
<comment type="caution">
    <text evidence="8">The sequence shown here is derived from an EMBL/GenBank/DDBJ whole genome shotgun (WGS) entry which is preliminary data.</text>
</comment>
<keyword evidence="9" id="KW-1185">Reference proteome</keyword>
<organism evidence="8 9">
    <name type="scientific">Lederbergia galactosidilytica</name>
    <dbReference type="NCBI Taxonomy" id="217031"/>
    <lineage>
        <taxon>Bacteria</taxon>
        <taxon>Bacillati</taxon>
        <taxon>Bacillota</taxon>
        <taxon>Bacilli</taxon>
        <taxon>Bacillales</taxon>
        <taxon>Bacillaceae</taxon>
        <taxon>Lederbergia</taxon>
    </lineage>
</organism>
<dbReference type="GO" id="GO:0022857">
    <property type="term" value="F:transmembrane transporter activity"/>
    <property type="evidence" value="ECO:0007669"/>
    <property type="project" value="InterPro"/>
</dbReference>
<feature type="transmembrane region" description="Helical" evidence="6">
    <location>
        <begin position="139"/>
        <end position="164"/>
    </location>
</feature>
<dbReference type="STRING" id="217031.ABB05_10835"/>
<feature type="transmembrane region" description="Helical" evidence="6">
    <location>
        <begin position="219"/>
        <end position="242"/>
    </location>
</feature>
<dbReference type="AlphaFoldDB" id="A0A177ZTM9"/>
<keyword evidence="4 6" id="KW-1133">Transmembrane helix</keyword>
<feature type="transmembrane region" description="Helical" evidence="6">
    <location>
        <begin position="20"/>
        <end position="45"/>
    </location>
</feature>
<dbReference type="Pfam" id="PF07690">
    <property type="entry name" value="MFS_1"/>
    <property type="match status" value="1"/>
</dbReference>
<protein>
    <submittedName>
        <fullName evidence="8">Transporter</fullName>
    </submittedName>
</protein>
<evidence type="ECO:0000256" key="2">
    <source>
        <dbReference type="ARBA" id="ARBA00022448"/>
    </source>
</evidence>
<dbReference type="PANTHER" id="PTHR23523">
    <property type="match status" value="1"/>
</dbReference>
<accession>A0A177ZTM9</accession>
<dbReference type="Proteomes" id="UP000077881">
    <property type="component" value="Unassembled WGS sequence"/>
</dbReference>
<dbReference type="OrthoDB" id="9797740at2"/>
<name>A0A177ZTM9_9BACI</name>
<dbReference type="CDD" id="cd17339">
    <property type="entry name" value="MFS_NIMT_CynX_like"/>
    <property type="match status" value="1"/>
</dbReference>
<feature type="transmembrane region" description="Helical" evidence="6">
    <location>
        <begin position="51"/>
        <end position="74"/>
    </location>
</feature>
<dbReference type="InterPro" id="IPR052524">
    <property type="entry name" value="MFS_Cyanate_Porter"/>
</dbReference>
<evidence type="ECO:0000313" key="9">
    <source>
        <dbReference type="Proteomes" id="UP000077881"/>
    </source>
</evidence>
<feature type="transmembrane region" description="Helical" evidence="6">
    <location>
        <begin position="309"/>
        <end position="331"/>
    </location>
</feature>
<feature type="transmembrane region" description="Helical" evidence="6">
    <location>
        <begin position="376"/>
        <end position="394"/>
    </location>
</feature>
<dbReference type="PATRIC" id="fig|217031.6.peg.2309"/>
<reference evidence="8 9" key="1">
    <citation type="submission" date="2015-05" db="EMBL/GenBank/DDBJ databases">
        <title>Comparison of genome.</title>
        <authorList>
            <person name="Zheng Z."/>
            <person name="Sun M."/>
        </authorList>
    </citation>
    <scope>NUCLEOTIDE SEQUENCE [LARGE SCALE GENOMIC DNA]</scope>
    <source>
        <strain evidence="8 9">G25-74</strain>
    </source>
</reference>
<evidence type="ECO:0000256" key="3">
    <source>
        <dbReference type="ARBA" id="ARBA00022692"/>
    </source>
</evidence>
<feature type="transmembrane region" description="Helical" evidence="6">
    <location>
        <begin position="170"/>
        <end position="191"/>
    </location>
</feature>
<dbReference type="InterPro" id="IPR036259">
    <property type="entry name" value="MFS_trans_sf"/>
</dbReference>
<dbReference type="Gene3D" id="1.20.1250.20">
    <property type="entry name" value="MFS general substrate transporter like domains"/>
    <property type="match status" value="1"/>
</dbReference>
<dbReference type="PANTHER" id="PTHR23523:SF2">
    <property type="entry name" value="2-NITROIMIDAZOLE TRANSPORTER"/>
    <property type="match status" value="1"/>
</dbReference>
<evidence type="ECO:0000256" key="1">
    <source>
        <dbReference type="ARBA" id="ARBA00004651"/>
    </source>
</evidence>
<dbReference type="EMBL" id="LDJR01000046">
    <property type="protein sequence ID" value="OAK71236.1"/>
    <property type="molecule type" value="Genomic_DNA"/>
</dbReference>
<feature type="transmembrane region" description="Helical" evidence="6">
    <location>
        <begin position="285"/>
        <end position="303"/>
    </location>
</feature>
<feature type="domain" description="Major facilitator superfamily (MFS) profile" evidence="7">
    <location>
        <begin position="16"/>
        <end position="399"/>
    </location>
</feature>
<feature type="transmembrane region" description="Helical" evidence="6">
    <location>
        <begin position="81"/>
        <end position="100"/>
    </location>
</feature>
<feature type="transmembrane region" description="Helical" evidence="6">
    <location>
        <begin position="106"/>
        <end position="127"/>
    </location>
</feature>
<evidence type="ECO:0000259" key="7">
    <source>
        <dbReference type="PROSITE" id="PS50850"/>
    </source>
</evidence>
<dbReference type="GO" id="GO:0005886">
    <property type="term" value="C:plasma membrane"/>
    <property type="evidence" value="ECO:0007669"/>
    <property type="project" value="UniProtKB-SubCell"/>
</dbReference>
<evidence type="ECO:0000256" key="6">
    <source>
        <dbReference type="SAM" id="Phobius"/>
    </source>
</evidence>
<feature type="transmembrane region" description="Helical" evidence="6">
    <location>
        <begin position="254"/>
        <end position="273"/>
    </location>
</feature>
<evidence type="ECO:0000256" key="5">
    <source>
        <dbReference type="ARBA" id="ARBA00023136"/>
    </source>
</evidence>
<dbReference type="PROSITE" id="PS50850">
    <property type="entry name" value="MFS"/>
    <property type="match status" value="1"/>
</dbReference>
<proteinExistence type="predicted"/>
<sequence length="411" mass="44546">MSTKNTTLEYSPSHQAQWLLLLGIIFVGANLRAPLTSVGSLISFIRDDLDLSHALAGSITTLPLLAFAFLSPFAPKLANRLGMEITIFLSIILLTIGLILRSLFGTSFLFIGTLMIGMAISIGNVLLPGFIKMNFPLKIGFVTGIYAVFMNLFGALGSGLSVPIAAIKGFGWKGSLAFWAIPAIIALLFWIPQLRKSTESVKVGEAHSQREKSIWRSPLAWHITVFMGLQSLIFYTLITWLPEILQIHGYSSNASGWMLFLMQFALIPITFVIPVTAEKMKDQRILSGITAIFFLAGIIGLFLGSKLLIPISVILIGMAAGSAFSLAMMFFSLRTSNGQEAAEMSGMAQSFGYLLAAVGPMLFGGLHDLFHSWNVPLLLLLLIAIIIFIAGINAGKNTVISDSSVQNKIAR</sequence>
<evidence type="ECO:0000313" key="8">
    <source>
        <dbReference type="EMBL" id="OAK71236.1"/>
    </source>
</evidence>
<keyword evidence="3 6" id="KW-0812">Transmembrane</keyword>
<keyword evidence="5 6" id="KW-0472">Membrane</keyword>